<dbReference type="GeneID" id="106743005"/>
<dbReference type="Proteomes" id="UP000515204">
    <property type="component" value="Unplaced"/>
</dbReference>
<keyword evidence="5" id="KW-1185">Reference proteome</keyword>
<dbReference type="CTD" id="51081"/>
<evidence type="ECO:0000313" key="5">
    <source>
        <dbReference type="Proteomes" id="UP000515204"/>
    </source>
</evidence>
<evidence type="ECO:0000259" key="4">
    <source>
        <dbReference type="Pfam" id="PF00177"/>
    </source>
</evidence>
<keyword evidence="3" id="KW-0687">Ribonucleoprotein</keyword>
<proteinExistence type="inferred from homology"/>
<dbReference type="Gene3D" id="1.10.455.10">
    <property type="entry name" value="Ribosomal protein S7 domain"/>
    <property type="match status" value="1"/>
</dbReference>
<dbReference type="AlphaFoldDB" id="A0A6P3X0M2"/>
<dbReference type="CDD" id="cd14870">
    <property type="entry name" value="uS7_Mitochondria_Mammalian"/>
    <property type="match status" value="1"/>
</dbReference>
<dbReference type="InterPro" id="IPR023798">
    <property type="entry name" value="Ribosomal_uS7_dom"/>
</dbReference>
<dbReference type="OrthoDB" id="9972728at2759"/>
<reference evidence="6" key="1">
    <citation type="submission" date="2025-08" db="UniProtKB">
        <authorList>
            <consortium name="RefSeq"/>
        </authorList>
    </citation>
    <scope>IDENTIFICATION</scope>
</reference>
<comment type="similarity">
    <text evidence="1">Belongs to the universal ribosomal protein uS7 family.</text>
</comment>
<evidence type="ECO:0000313" key="6">
    <source>
        <dbReference type="RefSeq" id="XP_014471926.1"/>
    </source>
</evidence>
<evidence type="ECO:0000256" key="3">
    <source>
        <dbReference type="ARBA" id="ARBA00023274"/>
    </source>
</evidence>
<dbReference type="SUPFAM" id="SSF47973">
    <property type="entry name" value="Ribosomal protein S7"/>
    <property type="match status" value="1"/>
</dbReference>
<dbReference type="PANTHER" id="PTHR11205">
    <property type="entry name" value="RIBOSOMAL PROTEIN S7"/>
    <property type="match status" value="1"/>
</dbReference>
<dbReference type="RefSeq" id="XP_014471926.1">
    <property type="nucleotide sequence ID" value="XM_014616440.1"/>
</dbReference>
<dbReference type="GO" id="GO:0006412">
    <property type="term" value="P:translation"/>
    <property type="evidence" value="ECO:0007669"/>
    <property type="project" value="InterPro"/>
</dbReference>
<dbReference type="KEGG" id="dqu:106743005"/>
<dbReference type="GO" id="GO:1990904">
    <property type="term" value="C:ribonucleoprotein complex"/>
    <property type="evidence" value="ECO:0007669"/>
    <property type="project" value="UniProtKB-KW"/>
</dbReference>
<gene>
    <name evidence="6" type="primary">LOC106743005</name>
</gene>
<feature type="domain" description="Small ribosomal subunit protein uS7" evidence="4">
    <location>
        <begin position="73"/>
        <end position="226"/>
    </location>
</feature>
<protein>
    <submittedName>
        <fullName evidence="6">28S ribosomal protein S7, mitochondrial isoform X1</fullName>
    </submittedName>
</protein>
<evidence type="ECO:0000256" key="2">
    <source>
        <dbReference type="ARBA" id="ARBA00022980"/>
    </source>
</evidence>
<name>A0A6P3X0M2_DINQU</name>
<dbReference type="InterPro" id="IPR036823">
    <property type="entry name" value="Ribosomal_uS7_dom_sf"/>
</dbReference>
<dbReference type="InterPro" id="IPR000235">
    <property type="entry name" value="Ribosomal_uS7"/>
</dbReference>
<sequence>MANPRVFVLSAKNLLNNYGLAKCNLAIFGYREYSVFPKSYINPTFRKDEQETLLQSEEAKIVSHSLIRPALTTDTSSEFYDPIVLKFINVLMKKGNKVLAKFLVTKAFENVKRIQIQHYHKAMDEEKKKIELDPFSIFHHALTNCTPVLHLESYKKGGIKYQVPAPIKPKLAQHIAMKWLIEAANSKEHEERFYTTLARELVLASQNQGGAVRRKLELHRKCHENRAYAHFRWM</sequence>
<organism evidence="5 6">
    <name type="scientific">Dinoponera quadriceps</name>
    <name type="common">South American ant</name>
    <dbReference type="NCBI Taxonomy" id="609295"/>
    <lineage>
        <taxon>Eukaryota</taxon>
        <taxon>Metazoa</taxon>
        <taxon>Ecdysozoa</taxon>
        <taxon>Arthropoda</taxon>
        <taxon>Hexapoda</taxon>
        <taxon>Insecta</taxon>
        <taxon>Pterygota</taxon>
        <taxon>Neoptera</taxon>
        <taxon>Endopterygota</taxon>
        <taxon>Hymenoptera</taxon>
        <taxon>Apocrita</taxon>
        <taxon>Aculeata</taxon>
        <taxon>Formicoidea</taxon>
        <taxon>Formicidae</taxon>
        <taxon>Ponerinae</taxon>
        <taxon>Ponerini</taxon>
        <taxon>Dinoponera</taxon>
    </lineage>
</organism>
<evidence type="ECO:0000256" key="1">
    <source>
        <dbReference type="ARBA" id="ARBA00007151"/>
    </source>
</evidence>
<dbReference type="GO" id="GO:0005840">
    <property type="term" value="C:ribosome"/>
    <property type="evidence" value="ECO:0007669"/>
    <property type="project" value="UniProtKB-KW"/>
</dbReference>
<dbReference type="Pfam" id="PF00177">
    <property type="entry name" value="Ribosomal_S7"/>
    <property type="match status" value="1"/>
</dbReference>
<keyword evidence="2 6" id="KW-0689">Ribosomal protein</keyword>
<accession>A0A6P3X0M2</accession>